<feature type="short sequence motif" description="TonB C-terminal box" evidence="11">
    <location>
        <begin position="667"/>
        <end position="684"/>
    </location>
</feature>
<dbReference type="Gene3D" id="2.170.130.10">
    <property type="entry name" value="TonB-dependent receptor, plug domain"/>
    <property type="match status" value="1"/>
</dbReference>
<evidence type="ECO:0000256" key="5">
    <source>
        <dbReference type="ARBA" id="ARBA00022692"/>
    </source>
</evidence>
<keyword evidence="4 10" id="KW-1134">Transmembrane beta strand</keyword>
<evidence type="ECO:0000313" key="17">
    <source>
        <dbReference type="EMBL" id="MCB5160473.1"/>
    </source>
</evidence>
<comment type="caution">
    <text evidence="17">The sequence shown here is derived from an EMBL/GenBank/DDBJ whole genome shotgun (WGS) entry which is preliminary data.</text>
</comment>
<dbReference type="PROSITE" id="PS01156">
    <property type="entry name" value="TONB_DEPENDENT_REC_2"/>
    <property type="match status" value="1"/>
</dbReference>
<proteinExistence type="inferred from homology"/>
<dbReference type="GO" id="GO:0009279">
    <property type="term" value="C:cell outer membrane"/>
    <property type="evidence" value="ECO:0007669"/>
    <property type="project" value="UniProtKB-SubCell"/>
</dbReference>
<dbReference type="Gene3D" id="2.40.170.20">
    <property type="entry name" value="TonB-dependent receptor, beta-barrel domain"/>
    <property type="match status" value="1"/>
</dbReference>
<dbReference type="PANTHER" id="PTHR30069">
    <property type="entry name" value="TONB-DEPENDENT OUTER MEMBRANE RECEPTOR"/>
    <property type="match status" value="1"/>
</dbReference>
<evidence type="ECO:0000256" key="3">
    <source>
        <dbReference type="ARBA" id="ARBA00022448"/>
    </source>
</evidence>
<evidence type="ECO:0000256" key="7">
    <source>
        <dbReference type="ARBA" id="ARBA00023077"/>
    </source>
</evidence>
<evidence type="ECO:0000313" key="18">
    <source>
        <dbReference type="Proteomes" id="UP001139095"/>
    </source>
</evidence>
<keyword evidence="9 10" id="KW-0998">Cell outer membrane</keyword>
<keyword evidence="7 12" id="KW-0798">TonB box</keyword>
<evidence type="ECO:0000256" key="13">
    <source>
        <dbReference type="SAM" id="MobiDB-lite"/>
    </source>
</evidence>
<dbReference type="InterPro" id="IPR039426">
    <property type="entry name" value="TonB-dep_rcpt-like"/>
</dbReference>
<organism evidence="17 18">
    <name type="scientific">Marinomonas algarum</name>
    <dbReference type="NCBI Taxonomy" id="2883105"/>
    <lineage>
        <taxon>Bacteria</taxon>
        <taxon>Pseudomonadati</taxon>
        <taxon>Pseudomonadota</taxon>
        <taxon>Gammaproteobacteria</taxon>
        <taxon>Oceanospirillales</taxon>
        <taxon>Oceanospirillaceae</taxon>
        <taxon>Marinomonas</taxon>
    </lineage>
</organism>
<accession>A0A9X1IJJ6</accession>
<dbReference type="InterPro" id="IPR000531">
    <property type="entry name" value="Beta-barrel_TonB"/>
</dbReference>
<evidence type="ECO:0000256" key="6">
    <source>
        <dbReference type="ARBA" id="ARBA00022729"/>
    </source>
</evidence>
<evidence type="ECO:0000256" key="14">
    <source>
        <dbReference type="SAM" id="SignalP"/>
    </source>
</evidence>
<dbReference type="SUPFAM" id="SSF56935">
    <property type="entry name" value="Porins"/>
    <property type="match status" value="1"/>
</dbReference>
<keyword evidence="6 14" id="KW-0732">Signal</keyword>
<keyword evidence="18" id="KW-1185">Reference proteome</keyword>
<keyword evidence="3 10" id="KW-0813">Transport</keyword>
<protein>
    <submittedName>
        <fullName evidence="17">TonB-dependent receptor</fullName>
    </submittedName>
</protein>
<dbReference type="Pfam" id="PF00593">
    <property type="entry name" value="TonB_dep_Rec_b-barrel"/>
    <property type="match status" value="1"/>
</dbReference>
<dbReference type="InterPro" id="IPR036942">
    <property type="entry name" value="Beta-barrel_TonB_sf"/>
</dbReference>
<dbReference type="EMBL" id="JAJATW010000001">
    <property type="protein sequence ID" value="MCB5160473.1"/>
    <property type="molecule type" value="Genomic_DNA"/>
</dbReference>
<evidence type="ECO:0000256" key="11">
    <source>
        <dbReference type="PROSITE-ProRule" id="PRU10144"/>
    </source>
</evidence>
<comment type="similarity">
    <text evidence="2 10 12">Belongs to the TonB-dependent receptor family.</text>
</comment>
<evidence type="ECO:0000259" key="16">
    <source>
        <dbReference type="Pfam" id="PF07715"/>
    </source>
</evidence>
<feature type="domain" description="TonB-dependent receptor-like beta-barrel" evidence="15">
    <location>
        <begin position="217"/>
        <end position="646"/>
    </location>
</feature>
<dbReference type="GO" id="GO:0044718">
    <property type="term" value="P:siderophore transmembrane transport"/>
    <property type="evidence" value="ECO:0007669"/>
    <property type="project" value="TreeGrafter"/>
</dbReference>
<dbReference type="InterPro" id="IPR010917">
    <property type="entry name" value="TonB_rcpt_CS"/>
</dbReference>
<evidence type="ECO:0000256" key="9">
    <source>
        <dbReference type="ARBA" id="ARBA00023237"/>
    </source>
</evidence>
<name>A0A9X1IJJ6_9GAMM</name>
<evidence type="ECO:0000256" key="12">
    <source>
        <dbReference type="RuleBase" id="RU003357"/>
    </source>
</evidence>
<dbReference type="InterPro" id="IPR037066">
    <property type="entry name" value="Plug_dom_sf"/>
</dbReference>
<evidence type="ECO:0000256" key="1">
    <source>
        <dbReference type="ARBA" id="ARBA00004571"/>
    </source>
</evidence>
<evidence type="ECO:0000256" key="10">
    <source>
        <dbReference type="PROSITE-ProRule" id="PRU01360"/>
    </source>
</evidence>
<feature type="region of interest" description="Disordered" evidence="13">
    <location>
        <begin position="341"/>
        <end position="360"/>
    </location>
</feature>
<keyword evidence="8 10" id="KW-0472">Membrane</keyword>
<keyword evidence="5 10" id="KW-0812">Transmembrane</keyword>
<feature type="signal peptide" evidence="14">
    <location>
        <begin position="1"/>
        <end position="23"/>
    </location>
</feature>
<reference evidence="17" key="1">
    <citation type="submission" date="2021-10" db="EMBL/GenBank/DDBJ databases">
        <title>Marinomonas pontica sp. nov., isolated from the Black Sea.</title>
        <authorList>
            <person name="Zhao L.-H."/>
            <person name="Xue J.-H."/>
        </authorList>
    </citation>
    <scope>NUCLEOTIDE SEQUENCE</scope>
    <source>
        <strain evidence="17">E8</strain>
    </source>
</reference>
<dbReference type="PANTHER" id="PTHR30069:SF41">
    <property type="entry name" value="HEME_HEMOPEXIN UTILIZATION PROTEIN C"/>
    <property type="match status" value="1"/>
</dbReference>
<dbReference type="GO" id="GO:0015344">
    <property type="term" value="F:siderophore uptake transmembrane transporter activity"/>
    <property type="evidence" value="ECO:0007669"/>
    <property type="project" value="TreeGrafter"/>
</dbReference>
<comment type="subcellular location">
    <subcellularLocation>
        <location evidence="1 10">Cell outer membrane</location>
        <topology evidence="1 10">Multi-pass membrane protein</topology>
    </subcellularLocation>
</comment>
<evidence type="ECO:0000259" key="15">
    <source>
        <dbReference type="Pfam" id="PF00593"/>
    </source>
</evidence>
<keyword evidence="17" id="KW-0675">Receptor</keyword>
<feature type="domain" description="TonB-dependent receptor plug" evidence="16">
    <location>
        <begin position="54"/>
        <end position="141"/>
    </location>
</feature>
<dbReference type="PROSITE" id="PS52016">
    <property type="entry name" value="TONB_DEPENDENT_REC_3"/>
    <property type="match status" value="1"/>
</dbReference>
<dbReference type="InterPro" id="IPR012910">
    <property type="entry name" value="Plug_dom"/>
</dbReference>
<dbReference type="Pfam" id="PF07715">
    <property type="entry name" value="Plug"/>
    <property type="match status" value="1"/>
</dbReference>
<evidence type="ECO:0000256" key="2">
    <source>
        <dbReference type="ARBA" id="ARBA00009810"/>
    </source>
</evidence>
<evidence type="ECO:0000256" key="8">
    <source>
        <dbReference type="ARBA" id="ARBA00023136"/>
    </source>
</evidence>
<dbReference type="AlphaFoldDB" id="A0A9X1IJJ6"/>
<feature type="chain" id="PRO_5040893770" evidence="14">
    <location>
        <begin position="24"/>
        <end position="684"/>
    </location>
</feature>
<gene>
    <name evidence="17" type="ORF">LG368_00910</name>
</gene>
<dbReference type="RefSeq" id="WP_226753019.1">
    <property type="nucleotide sequence ID" value="NZ_JAJATW010000001.1"/>
</dbReference>
<dbReference type="Proteomes" id="UP001139095">
    <property type="component" value="Unassembled WGS sequence"/>
</dbReference>
<sequence>MSYTVLSTALSVTFAVMPGLVFAEDQGEWTELEPVVVMGQQEVGSEKIDLGQKQLQQANSFFDTLKNEPSVDVAGGGASNAKRIYVRGVESSTLDITLDGATQGKNIFQHRGNELGINPDILKVVDVQTAPDASNAGALGGALSMTTKDAKDFVEDDKTSGGRVKAGYNSNTQSKLGALTAYSVFDEDFGVVFSASGVNSENYEDGNDQEMLGTAYDDRNYFLKFNADDMNGHDLSATFNQNSNSGEMQWGRTGSDKGLNVDPASLEEISSTTTTYGLQHRYSEGQLLNLDTNLYFTNILVDRVDAENEYENDNIGLKVQNVFYFDTSSMKSDLTIGFQIDDESSTSDQETGSTYKDENGLDVNSGYAQIDSDSKALFLQAVTSVNDFDISYGVRWDDYNLETGLGEESDSTLSPNLGVSYQINQRSNVYANYGQASRMTGTIPFTWMMHVADGYRYSSDLKAEKSARSEIGYNFTQGSLFKSKDTFMFEASIFRTEIDDVILSKSGLTNKGGKTSVAGEAGIALTDMVNSDETNISEGYELKVSYFIDDYHASIAYMDLDTNTTIESAGEPLTIRRIAGFDSKKVVLNAGMEVMEGLTLDYTVTGVAGIDNDQLKRGGYAVHDISAMYQPSQNSPWAFYAAVHNLTNKYYAPHTTLVGGDFQTSDNYRREVGRDIRLSTEYKF</sequence>
<evidence type="ECO:0000256" key="4">
    <source>
        <dbReference type="ARBA" id="ARBA00022452"/>
    </source>
</evidence>